<feature type="region of interest" description="Disordered" evidence="1">
    <location>
        <begin position="1"/>
        <end position="21"/>
    </location>
</feature>
<evidence type="ECO:0000313" key="2">
    <source>
        <dbReference type="EMBL" id="MBB4882366.1"/>
    </source>
</evidence>
<evidence type="ECO:0000256" key="1">
    <source>
        <dbReference type="SAM" id="MobiDB-lite"/>
    </source>
</evidence>
<dbReference type="EMBL" id="JACHMC010000001">
    <property type="protein sequence ID" value="MBB4882366.1"/>
    <property type="molecule type" value="Genomic_DNA"/>
</dbReference>
<dbReference type="InterPro" id="IPR035985">
    <property type="entry name" value="Ubiquitin-activating_enz"/>
</dbReference>
<keyword evidence="3" id="KW-1185">Reference proteome</keyword>
<protein>
    <recommendedName>
        <fullName evidence="4">Thiamine biosynthesis protein ThiF</fullName>
    </recommendedName>
</protein>
<accession>A0A7W7P9B8</accession>
<dbReference type="RefSeq" id="WP_167736932.1">
    <property type="nucleotide sequence ID" value="NZ_BMLA01000005.1"/>
</dbReference>
<dbReference type="Gene3D" id="3.40.50.720">
    <property type="entry name" value="NAD(P)-binding Rossmann-like Domain"/>
    <property type="match status" value="1"/>
</dbReference>
<evidence type="ECO:0000313" key="3">
    <source>
        <dbReference type="Proteomes" id="UP000560081"/>
    </source>
</evidence>
<organism evidence="2 3">
    <name type="scientific">Micrococcus flavus</name>
    <dbReference type="NCBI Taxonomy" id="384602"/>
    <lineage>
        <taxon>Bacteria</taxon>
        <taxon>Bacillati</taxon>
        <taxon>Actinomycetota</taxon>
        <taxon>Actinomycetes</taxon>
        <taxon>Micrococcales</taxon>
        <taxon>Micrococcaceae</taxon>
        <taxon>Micrococcus</taxon>
    </lineage>
</organism>
<feature type="compositionally biased region" description="Low complexity" evidence="1">
    <location>
        <begin position="1"/>
        <end position="16"/>
    </location>
</feature>
<sequence>MTGTGTAETGSAGTHTVTAGPGAWPRRLQVAGLGRAGAAVAGLAAAAAVEALALWDPTPVGPGDVGTGLLAADLGRERALALEARLAQLLPGLHVYADRAHRPGPLGETTVAVDVPDLAGLAARARAADHPLLPVRLGADGVRVGPWTGVVVPGCVLCEPDPADGDEGAGDAAASADPVAALRAAVLVADVLRGVQDAHGVVLAMDPAGRLTRRPVTPRPGCACGAGALPWPATG</sequence>
<reference evidence="2 3" key="1">
    <citation type="submission" date="2020-08" db="EMBL/GenBank/DDBJ databases">
        <title>Sequencing the genomes of 1000 actinobacteria strains.</title>
        <authorList>
            <person name="Klenk H.-P."/>
        </authorList>
    </citation>
    <scope>NUCLEOTIDE SEQUENCE [LARGE SCALE GENOMIC DNA]</scope>
    <source>
        <strain evidence="2 3">DSM 19079</strain>
    </source>
</reference>
<dbReference type="SUPFAM" id="SSF69572">
    <property type="entry name" value="Activating enzymes of the ubiquitin-like proteins"/>
    <property type="match status" value="1"/>
</dbReference>
<dbReference type="GO" id="GO:0008641">
    <property type="term" value="F:ubiquitin-like modifier activating enzyme activity"/>
    <property type="evidence" value="ECO:0007669"/>
    <property type="project" value="InterPro"/>
</dbReference>
<proteinExistence type="predicted"/>
<evidence type="ECO:0008006" key="4">
    <source>
        <dbReference type="Google" id="ProtNLM"/>
    </source>
</evidence>
<gene>
    <name evidence="2" type="ORF">BJ976_000717</name>
</gene>
<dbReference type="AlphaFoldDB" id="A0A7W7P9B8"/>
<dbReference type="Proteomes" id="UP000560081">
    <property type="component" value="Unassembled WGS sequence"/>
</dbReference>
<comment type="caution">
    <text evidence="2">The sequence shown here is derived from an EMBL/GenBank/DDBJ whole genome shotgun (WGS) entry which is preliminary data.</text>
</comment>
<name>A0A7W7P9B8_9MICC</name>